<dbReference type="Proteomes" id="UP000811609">
    <property type="component" value="Chromosome 3"/>
</dbReference>
<comment type="caution">
    <text evidence="1">The sequence shown here is derived from an EMBL/GenBank/DDBJ whole genome shotgun (WGS) entry which is preliminary data.</text>
</comment>
<dbReference type="EMBL" id="CM031811">
    <property type="protein sequence ID" value="KAG6660064.1"/>
    <property type="molecule type" value="Genomic_DNA"/>
</dbReference>
<keyword evidence="2" id="KW-1185">Reference proteome</keyword>
<proteinExistence type="predicted"/>
<protein>
    <submittedName>
        <fullName evidence="1">Uncharacterized protein</fullName>
    </submittedName>
</protein>
<dbReference type="AlphaFoldDB" id="A0A8T1R149"/>
<sequence length="104" mass="11716">MKVWDVVPLSDVTKLAKHLDILFESYTVDKMQKCKHRSVEGSLVVPMKWPVDPSSTCDDETDALCYLSKPLSALSIRDEPETSSATFRLTVKQMNVRSSSKPQI</sequence>
<accession>A0A8T1R149</accession>
<organism evidence="1 2">
    <name type="scientific">Carya illinoinensis</name>
    <name type="common">Pecan</name>
    <dbReference type="NCBI Taxonomy" id="32201"/>
    <lineage>
        <taxon>Eukaryota</taxon>
        <taxon>Viridiplantae</taxon>
        <taxon>Streptophyta</taxon>
        <taxon>Embryophyta</taxon>
        <taxon>Tracheophyta</taxon>
        <taxon>Spermatophyta</taxon>
        <taxon>Magnoliopsida</taxon>
        <taxon>eudicotyledons</taxon>
        <taxon>Gunneridae</taxon>
        <taxon>Pentapetalae</taxon>
        <taxon>rosids</taxon>
        <taxon>fabids</taxon>
        <taxon>Fagales</taxon>
        <taxon>Juglandaceae</taxon>
        <taxon>Carya</taxon>
    </lineage>
</organism>
<gene>
    <name evidence="1" type="ORF">CIPAW_03G079500</name>
</gene>
<reference evidence="1" key="1">
    <citation type="submission" date="2020-12" db="EMBL/GenBank/DDBJ databases">
        <title>WGS assembly of Carya illinoinensis cv. Pawnee.</title>
        <authorList>
            <person name="Platts A."/>
            <person name="Shu S."/>
            <person name="Wright S."/>
            <person name="Barry K."/>
            <person name="Edger P."/>
            <person name="Pires J.C."/>
            <person name="Schmutz J."/>
        </authorList>
    </citation>
    <scope>NUCLEOTIDE SEQUENCE</scope>
    <source>
        <tissue evidence="1">Leaf</tissue>
    </source>
</reference>
<evidence type="ECO:0000313" key="1">
    <source>
        <dbReference type="EMBL" id="KAG6660064.1"/>
    </source>
</evidence>
<name>A0A8T1R149_CARIL</name>
<evidence type="ECO:0000313" key="2">
    <source>
        <dbReference type="Proteomes" id="UP000811609"/>
    </source>
</evidence>